<accession>A0A178IPC1</accession>
<dbReference type="STRING" id="1184151.AW736_02200"/>
<gene>
    <name evidence="1" type="ORF">AW736_02200</name>
</gene>
<dbReference type="Proteomes" id="UP000078486">
    <property type="component" value="Unassembled WGS sequence"/>
</dbReference>
<organism evidence="1 2">
    <name type="scientific">Termitidicoccus mucosus</name>
    <dbReference type="NCBI Taxonomy" id="1184151"/>
    <lineage>
        <taxon>Bacteria</taxon>
        <taxon>Pseudomonadati</taxon>
        <taxon>Verrucomicrobiota</taxon>
        <taxon>Opitutia</taxon>
        <taxon>Opitutales</taxon>
        <taxon>Opitutaceae</taxon>
        <taxon>Termitidicoccus</taxon>
    </lineage>
</organism>
<dbReference type="AlphaFoldDB" id="A0A178IPC1"/>
<keyword evidence="2" id="KW-1185">Reference proteome</keyword>
<evidence type="ECO:0000313" key="1">
    <source>
        <dbReference type="EMBL" id="OAM91632.1"/>
    </source>
</evidence>
<evidence type="ECO:0000313" key="2">
    <source>
        <dbReference type="Proteomes" id="UP000078486"/>
    </source>
</evidence>
<reference evidence="1 2" key="1">
    <citation type="submission" date="2016-01" db="EMBL/GenBank/DDBJ databases">
        <title>High potential of lignocellulose degradation of a new Verrucomicrobia species.</title>
        <authorList>
            <person name="Wang Y."/>
            <person name="Shi Y."/>
            <person name="Qiu Z."/>
            <person name="Liu S."/>
            <person name="Yang H."/>
        </authorList>
    </citation>
    <scope>NUCLEOTIDE SEQUENCE [LARGE SCALE GENOMIC DNA]</scope>
    <source>
        <strain evidence="1 2">TSB47</strain>
    </source>
</reference>
<name>A0A178IPC1_9BACT</name>
<proteinExistence type="predicted"/>
<dbReference type="EMBL" id="LRRQ01000018">
    <property type="protein sequence ID" value="OAM91632.1"/>
    <property type="molecule type" value="Genomic_DNA"/>
</dbReference>
<protein>
    <submittedName>
        <fullName evidence="1">Uncharacterized protein</fullName>
    </submittedName>
</protein>
<sequence>MEDFFMVMDSHAAVPAAGRKLELPPRLSGRPLAGAALEEEVLPAAPDGMLLGLARAVETARMNLHFAGVTPGLPVSASPVARERFCWEVVAMNNHKQARELALPPVARRLLTDVFLDCLGATGSLSSLSRVSQARLNALTGTDLVRGVAVLRPDLPEELARRAAALGLEYPRNPFGLPEDYAGLAHRDAAMVPEVAALLADETMAGEPRADGRRLVVDALRMHPCTREWMMEALAVLGRHAKSAFVPGGLASAGYSVLFTVLRKREELWREAGAAVAAARRHSVHYGGRKDPDFFAGDRLPWRLVGALYARWTDARPDEAHDAFKAYAPYREVFYAVERRNSHVASPEVFYRNVGVLFLRMQRPVREAGPDLFEELVSPGFAADFETHREKLMHVVLHLSHAWAGPAGKDGASFALSSLLMARTDEERLTALGRVLSTPPLSSQLFDPGHPLYLGDAVSAVSKAWFSPAPEEIIVADPVKFTRRDARDLRRLCGVFQVFRDLKLSVPYGMVTCLRDFADSAAGDGLTLRNASLRAFLQACPPRGVEAYSPVSLLARYLQPYLDGDRWGADSGSSAEKMTVEMRRVLKLLMSGYWVEVSSTAPGVVSEFYQGLDACGSLAELLDYASNPGILARAGYEGKGSRELFNRLLQNFDGVPLGESEAAFGYTPSEWEDLAALVKSPAGLLFLPRFAEPSPLRIIEACASFERGGLVSPADWQERFDRLVCQVRTHPLTVCLGPEDAGGDASGVPVVINAALLSGGGLDGWRRVWEHARDARASPEAGASFPEPSAPGDILRKSLKISWREPVEWPRALNDLNCFEWELRRRAGLEDFSEVAPFLRLVAVCHPRHAKFFESGAALADLFKDSVVPADEAPGVLHNLENDMRRVLGASAERGLPVPEEVSMVEPVAAVVPEGAPVVDPGEEPVVPRGME</sequence>
<comment type="caution">
    <text evidence="1">The sequence shown here is derived from an EMBL/GenBank/DDBJ whole genome shotgun (WGS) entry which is preliminary data.</text>
</comment>